<reference evidence="2" key="1">
    <citation type="journal article" date="2023" name="bioRxiv">
        <title>Complete genome of the Medicago anthracnose fungus, Colletotrichum destructivum, reveals a mini-chromosome-like region within a core chromosome.</title>
        <authorList>
            <person name="Lapalu N."/>
            <person name="Simon A."/>
            <person name="Lu A."/>
            <person name="Plaumann P.-L."/>
            <person name="Amselem J."/>
            <person name="Pigne S."/>
            <person name="Auger A."/>
            <person name="Koch C."/>
            <person name="Dallery J.-F."/>
            <person name="O'Connell R.J."/>
        </authorList>
    </citation>
    <scope>NUCLEOTIDE SEQUENCE [LARGE SCALE GENOMIC DNA]</scope>
    <source>
        <strain evidence="2">CBS 520.97</strain>
    </source>
</reference>
<evidence type="ECO:0000313" key="2">
    <source>
        <dbReference type="Proteomes" id="UP001322277"/>
    </source>
</evidence>
<dbReference type="KEGG" id="cdet:87942193"/>
<dbReference type="GeneID" id="87942193"/>
<proteinExistence type="predicted"/>
<accession>A0AAX4IBD6</accession>
<dbReference type="RefSeq" id="XP_062777900.1">
    <property type="nucleotide sequence ID" value="XM_062921849.1"/>
</dbReference>
<dbReference type="EMBL" id="CP137307">
    <property type="protein sequence ID" value="WQF80676.1"/>
    <property type="molecule type" value="Genomic_DNA"/>
</dbReference>
<organism evidence="1 2">
    <name type="scientific">Colletotrichum destructivum</name>
    <dbReference type="NCBI Taxonomy" id="34406"/>
    <lineage>
        <taxon>Eukaryota</taxon>
        <taxon>Fungi</taxon>
        <taxon>Dikarya</taxon>
        <taxon>Ascomycota</taxon>
        <taxon>Pezizomycotina</taxon>
        <taxon>Sordariomycetes</taxon>
        <taxon>Hypocreomycetidae</taxon>
        <taxon>Glomerellales</taxon>
        <taxon>Glomerellaceae</taxon>
        <taxon>Colletotrichum</taxon>
        <taxon>Colletotrichum destructivum species complex</taxon>
    </lineage>
</organism>
<dbReference type="Proteomes" id="UP001322277">
    <property type="component" value="Chromosome 3"/>
</dbReference>
<gene>
    <name evidence="1" type="ORF">CDEST_05690</name>
</gene>
<protein>
    <recommendedName>
        <fullName evidence="3">C2H2-type domain-containing protein</fullName>
    </recommendedName>
</protein>
<keyword evidence="2" id="KW-1185">Reference proteome</keyword>
<sequence>MPARDRLASTLFETATLRSSTGLSALEDMISLCEADVEVEYRPGLEPHRCQCSESKRPRKLPKIDQPSISQQLTYDWRHVYNCVKKASSEFTELCFLYNEWVSGDVSWSEHCHWHLARPETLPVQCDPLTYGGVLATAGYCPLCMSGSSLEPEARLRQFLDRGPWKAHVQSHYETYVQSADGGEHLICPHPGKYCNASLYSVEHLKFHFLDVHCRDFAKESNVWEVSTLKDEVLLKQGGIIEPTPRTKRRRGIEEDAKDVKVKSVYQFIDETVKMTKLSLVSVRQLPHQVVMLSERLCPRVVENRIDNM</sequence>
<evidence type="ECO:0008006" key="3">
    <source>
        <dbReference type="Google" id="ProtNLM"/>
    </source>
</evidence>
<name>A0AAX4IBD6_9PEZI</name>
<dbReference type="AlphaFoldDB" id="A0AAX4IBD6"/>
<evidence type="ECO:0000313" key="1">
    <source>
        <dbReference type="EMBL" id="WQF80676.1"/>
    </source>
</evidence>